<feature type="signal peptide" evidence="1">
    <location>
        <begin position="1"/>
        <end position="20"/>
    </location>
</feature>
<comment type="caution">
    <text evidence="2">The sequence shown here is derived from an EMBL/GenBank/DDBJ whole genome shotgun (WGS) entry which is preliminary data.</text>
</comment>
<reference evidence="3" key="1">
    <citation type="journal article" date="2019" name="Int. J. Syst. Evol. Microbiol.">
        <title>The Global Catalogue of Microorganisms (GCM) 10K type strain sequencing project: providing services to taxonomists for standard genome sequencing and annotation.</title>
        <authorList>
            <consortium name="The Broad Institute Genomics Platform"/>
            <consortium name="The Broad Institute Genome Sequencing Center for Infectious Disease"/>
            <person name="Wu L."/>
            <person name="Ma J."/>
        </authorList>
    </citation>
    <scope>NUCLEOTIDE SEQUENCE [LARGE SCALE GENOMIC DNA]</scope>
    <source>
        <strain evidence="3">JCM 17190</strain>
    </source>
</reference>
<dbReference type="EMBL" id="BAABDF010000007">
    <property type="protein sequence ID" value="GAA3870492.1"/>
    <property type="molecule type" value="Genomic_DNA"/>
</dbReference>
<evidence type="ECO:0000313" key="3">
    <source>
        <dbReference type="Proteomes" id="UP001399917"/>
    </source>
</evidence>
<evidence type="ECO:0008006" key="4">
    <source>
        <dbReference type="Google" id="ProtNLM"/>
    </source>
</evidence>
<name>A0ABP7KA78_9RHOB</name>
<organism evidence="2 3">
    <name type="scientific">Celeribacter arenosi</name>
    <dbReference type="NCBI Taxonomy" id="792649"/>
    <lineage>
        <taxon>Bacteria</taxon>
        <taxon>Pseudomonadati</taxon>
        <taxon>Pseudomonadota</taxon>
        <taxon>Alphaproteobacteria</taxon>
        <taxon>Rhodobacterales</taxon>
        <taxon>Roseobacteraceae</taxon>
        <taxon>Celeribacter</taxon>
    </lineage>
</organism>
<sequence>MFKTLLQTLLFTFAATTAHAADPLSASEFDDYTVGKTLTFSEGGLAYGTEQYFSNNRVKWAFDEDTCVDGFWYEEESNICFVYEHGGDPQCWQFFLQGDKLRAVFQGSSGTELYEAEASDSPLTCMGPQVGV</sequence>
<dbReference type="Proteomes" id="UP001399917">
    <property type="component" value="Unassembled WGS sequence"/>
</dbReference>
<keyword evidence="1" id="KW-0732">Signal</keyword>
<accession>A0ABP7KA78</accession>
<proteinExistence type="predicted"/>
<gene>
    <name evidence="2" type="ORF">GCM10022404_20570</name>
</gene>
<feature type="chain" id="PRO_5046809155" description="Beta/Gamma crystallin" evidence="1">
    <location>
        <begin position="21"/>
        <end position="132"/>
    </location>
</feature>
<evidence type="ECO:0000313" key="2">
    <source>
        <dbReference type="EMBL" id="GAA3870492.1"/>
    </source>
</evidence>
<protein>
    <recommendedName>
        <fullName evidence="4">Beta/Gamma crystallin</fullName>
    </recommendedName>
</protein>
<dbReference type="RefSeq" id="WP_344846995.1">
    <property type="nucleotide sequence ID" value="NZ_BAABDF010000007.1"/>
</dbReference>
<evidence type="ECO:0000256" key="1">
    <source>
        <dbReference type="SAM" id="SignalP"/>
    </source>
</evidence>
<keyword evidence="3" id="KW-1185">Reference proteome</keyword>